<dbReference type="EMBL" id="CP003360">
    <property type="protein sequence ID" value="AFM25805.1"/>
    <property type="molecule type" value="Genomic_DNA"/>
</dbReference>
<keyword evidence="1" id="KW-0472">Membrane</keyword>
<name>I4C8B4_DESTA</name>
<evidence type="ECO:0008006" key="4">
    <source>
        <dbReference type="Google" id="ProtNLM"/>
    </source>
</evidence>
<dbReference type="Proteomes" id="UP000006055">
    <property type="component" value="Chromosome"/>
</dbReference>
<keyword evidence="1" id="KW-0812">Transmembrane</keyword>
<evidence type="ECO:0000313" key="3">
    <source>
        <dbReference type="Proteomes" id="UP000006055"/>
    </source>
</evidence>
<gene>
    <name evidence="2" type="ordered locus">Desti_3143</name>
</gene>
<dbReference type="RefSeq" id="WP_014810942.1">
    <property type="nucleotide sequence ID" value="NC_018025.1"/>
</dbReference>
<dbReference type="HOGENOM" id="CLU_1552842_0_0_7"/>
<protein>
    <recommendedName>
        <fullName evidence="4">Type 4 fimbrial biogenesis protein PilX N-terminal domain-containing protein</fullName>
    </recommendedName>
</protein>
<keyword evidence="1" id="KW-1133">Transmembrane helix</keyword>
<feature type="transmembrane region" description="Helical" evidence="1">
    <location>
        <begin position="6"/>
        <end position="28"/>
    </location>
</feature>
<dbReference type="KEGG" id="dti:Desti_3143"/>
<accession>I4C8B4</accession>
<dbReference type="AlphaFoldDB" id="I4C8B4"/>
<organism evidence="2 3">
    <name type="scientific">Desulfomonile tiedjei (strain ATCC 49306 / DSM 6799 / DCB-1)</name>
    <dbReference type="NCBI Taxonomy" id="706587"/>
    <lineage>
        <taxon>Bacteria</taxon>
        <taxon>Pseudomonadati</taxon>
        <taxon>Thermodesulfobacteriota</taxon>
        <taxon>Desulfomonilia</taxon>
        <taxon>Desulfomonilales</taxon>
        <taxon>Desulfomonilaceae</taxon>
        <taxon>Desulfomonile</taxon>
    </lineage>
</organism>
<reference evidence="3" key="1">
    <citation type="submission" date="2012-06" db="EMBL/GenBank/DDBJ databases">
        <title>Complete sequence of chromosome of Desulfomonile tiedjei DSM 6799.</title>
        <authorList>
            <person name="Lucas S."/>
            <person name="Copeland A."/>
            <person name="Lapidus A."/>
            <person name="Glavina del Rio T."/>
            <person name="Dalin E."/>
            <person name="Tice H."/>
            <person name="Bruce D."/>
            <person name="Goodwin L."/>
            <person name="Pitluck S."/>
            <person name="Peters L."/>
            <person name="Ovchinnikova G."/>
            <person name="Zeytun A."/>
            <person name="Lu M."/>
            <person name="Kyrpides N."/>
            <person name="Mavromatis K."/>
            <person name="Ivanova N."/>
            <person name="Brettin T."/>
            <person name="Detter J.C."/>
            <person name="Han C."/>
            <person name="Larimer F."/>
            <person name="Land M."/>
            <person name="Hauser L."/>
            <person name="Markowitz V."/>
            <person name="Cheng J.-F."/>
            <person name="Hugenholtz P."/>
            <person name="Woyke T."/>
            <person name="Wu D."/>
            <person name="Spring S."/>
            <person name="Schroeder M."/>
            <person name="Brambilla E."/>
            <person name="Klenk H.-P."/>
            <person name="Eisen J.A."/>
        </authorList>
    </citation>
    <scope>NUCLEOTIDE SEQUENCE [LARGE SCALE GENOMIC DNA]</scope>
    <source>
        <strain evidence="3">ATCC 49306 / DSM 6799 / DCB-1</strain>
    </source>
</reference>
<keyword evidence="3" id="KW-1185">Reference proteome</keyword>
<sequence length="172" mass="18404">MKNEKGSAIAIVLLVLAVVSIVGAGLLLQSRYDEKITQAQKNYDRTFGLADGAAAYAFPEILARDTVLFKGGPTVVWTRFLGPSGPSETATVLKVDIQGQTGQQVSVGTAVARIVIEGYNTDPQELAGWELGTAEGYHVQFWVAEGTGKREAKESIPPETAVFMAAKKYAKN</sequence>
<proteinExistence type="predicted"/>
<evidence type="ECO:0000256" key="1">
    <source>
        <dbReference type="SAM" id="Phobius"/>
    </source>
</evidence>
<evidence type="ECO:0000313" key="2">
    <source>
        <dbReference type="EMBL" id="AFM25805.1"/>
    </source>
</evidence>